<protein>
    <submittedName>
        <fullName evidence="2">Uncharacterized protein</fullName>
    </submittedName>
</protein>
<proteinExistence type="predicted"/>
<sequence>MKFTLSNFSSVPAPDSKFPHPRLQIFFLYFLYFLFAFTFTVFHLSSIKLHIFTKIFSEHFLNIILCLHTRKSWKLFLIDTVEHYICLIGCPLYCTTEPKSKQKAHHCKATTGMTNNKL</sequence>
<organism evidence="2">
    <name type="scientific">Cacopsylla melanoneura</name>
    <dbReference type="NCBI Taxonomy" id="428564"/>
    <lineage>
        <taxon>Eukaryota</taxon>
        <taxon>Metazoa</taxon>
        <taxon>Ecdysozoa</taxon>
        <taxon>Arthropoda</taxon>
        <taxon>Hexapoda</taxon>
        <taxon>Insecta</taxon>
        <taxon>Pterygota</taxon>
        <taxon>Neoptera</taxon>
        <taxon>Paraneoptera</taxon>
        <taxon>Hemiptera</taxon>
        <taxon>Sternorrhyncha</taxon>
        <taxon>Psylloidea</taxon>
        <taxon>Psyllidae</taxon>
        <taxon>Psyllinae</taxon>
        <taxon>Cacopsylla</taxon>
    </lineage>
</organism>
<keyword evidence="1" id="KW-1133">Transmembrane helix</keyword>
<dbReference type="AlphaFoldDB" id="A0A8D8SFW7"/>
<evidence type="ECO:0000313" key="2">
    <source>
        <dbReference type="EMBL" id="CAG6668961.1"/>
    </source>
</evidence>
<keyword evidence="1" id="KW-0472">Membrane</keyword>
<name>A0A8D8SFW7_9HEMI</name>
<evidence type="ECO:0000256" key="1">
    <source>
        <dbReference type="SAM" id="Phobius"/>
    </source>
</evidence>
<reference evidence="2" key="1">
    <citation type="submission" date="2021-05" db="EMBL/GenBank/DDBJ databases">
        <authorList>
            <person name="Alioto T."/>
            <person name="Alioto T."/>
            <person name="Gomez Garrido J."/>
        </authorList>
    </citation>
    <scope>NUCLEOTIDE SEQUENCE</scope>
</reference>
<dbReference type="EMBL" id="HBUF01219895">
    <property type="protein sequence ID" value="CAG6668961.1"/>
    <property type="molecule type" value="Transcribed_RNA"/>
</dbReference>
<keyword evidence="1" id="KW-0812">Transmembrane</keyword>
<accession>A0A8D8SFW7</accession>
<feature type="transmembrane region" description="Helical" evidence="1">
    <location>
        <begin position="25"/>
        <end position="44"/>
    </location>
</feature>